<evidence type="ECO:0000256" key="1">
    <source>
        <dbReference type="SAM" id="MobiDB-lite"/>
    </source>
</evidence>
<dbReference type="GO" id="GO:0003677">
    <property type="term" value="F:DNA binding"/>
    <property type="evidence" value="ECO:0007669"/>
    <property type="project" value="InterPro"/>
</dbReference>
<proteinExistence type="predicted"/>
<reference evidence="3" key="1">
    <citation type="submission" date="2020-02" db="EMBL/GenBank/DDBJ databases">
        <authorList>
            <person name="Meier V. D."/>
        </authorList>
    </citation>
    <scope>NUCLEOTIDE SEQUENCE</scope>
    <source>
        <strain evidence="3">AVDCRST_MAG70</strain>
    </source>
</reference>
<feature type="domain" description="Restriction endonuclease type IV Mrr" evidence="2">
    <location>
        <begin position="55"/>
        <end position="133"/>
    </location>
</feature>
<dbReference type="Gene3D" id="3.40.1350.10">
    <property type="match status" value="1"/>
</dbReference>
<name>A0A6J4UPV7_9BACT</name>
<dbReference type="InterPro" id="IPR007560">
    <property type="entry name" value="Restrct_endonuc_IV_Mrr"/>
</dbReference>
<evidence type="ECO:0000259" key="2">
    <source>
        <dbReference type="Pfam" id="PF04471"/>
    </source>
</evidence>
<sequence length="387" mass="42875">MTEGPGRGEAVDRRVKKPSPGSNDAKGRLVEQIAAWLHESPGVNIQVRVMLPTLSNPGRKREFDVLLTGQLAGDAVRVAIECKNEGQAIGVEPMDAFVGKLQDAGIPSRHGVYVSASGYTSGAVERAAAAGIQPLVLEGLTQDRLAMAVREAYQSVIYLLVDLTGVTIESTDPDELLDQTDMHWMFPFRDEAGAIVGSVYDLVWDRWRAGDPPSILGVYRQSLTVPPDWRYVNADRVVPIAVAATVRVLGLVITMPGQAEEVALLDPVTRADERNRFRLSFDVDQSAFPVKTVRTDEELEQHLFAGLPPWVVEVGRIRLPRIRVFHKFYWPPSERFMKAMDERGRALLDAGVDPSATFERTFMEIEGPDLTTIWDSIWEGHPAAHEE</sequence>
<dbReference type="GO" id="GO:0004519">
    <property type="term" value="F:endonuclease activity"/>
    <property type="evidence" value="ECO:0007669"/>
    <property type="project" value="InterPro"/>
</dbReference>
<gene>
    <name evidence="3" type="ORF">AVDCRST_MAG70-1098</name>
</gene>
<dbReference type="SUPFAM" id="SSF52980">
    <property type="entry name" value="Restriction endonuclease-like"/>
    <property type="match status" value="1"/>
</dbReference>
<protein>
    <recommendedName>
        <fullName evidence="2">Restriction endonuclease type IV Mrr domain-containing protein</fullName>
    </recommendedName>
</protein>
<dbReference type="InterPro" id="IPR011335">
    <property type="entry name" value="Restrct_endonuc-II-like"/>
</dbReference>
<organism evidence="3">
    <name type="scientific">uncultured Thermomicrobiales bacterium</name>
    <dbReference type="NCBI Taxonomy" id="1645740"/>
    <lineage>
        <taxon>Bacteria</taxon>
        <taxon>Pseudomonadati</taxon>
        <taxon>Thermomicrobiota</taxon>
        <taxon>Thermomicrobia</taxon>
        <taxon>Thermomicrobiales</taxon>
        <taxon>environmental samples</taxon>
    </lineage>
</organism>
<accession>A0A6J4UPV7</accession>
<dbReference type="Pfam" id="PF04471">
    <property type="entry name" value="Mrr_cat"/>
    <property type="match status" value="1"/>
</dbReference>
<dbReference type="GO" id="GO:0009307">
    <property type="term" value="P:DNA restriction-modification system"/>
    <property type="evidence" value="ECO:0007669"/>
    <property type="project" value="InterPro"/>
</dbReference>
<dbReference type="AlphaFoldDB" id="A0A6J4UPV7"/>
<dbReference type="EMBL" id="CADCWH010000172">
    <property type="protein sequence ID" value="CAA9553224.1"/>
    <property type="molecule type" value="Genomic_DNA"/>
</dbReference>
<dbReference type="InterPro" id="IPR011856">
    <property type="entry name" value="tRNA_endonuc-like_dom_sf"/>
</dbReference>
<evidence type="ECO:0000313" key="3">
    <source>
        <dbReference type="EMBL" id="CAA9553224.1"/>
    </source>
</evidence>
<feature type="region of interest" description="Disordered" evidence="1">
    <location>
        <begin position="1"/>
        <end position="25"/>
    </location>
</feature>